<organism evidence="1 2">
    <name type="scientific">Thiohalomonas denitrificans</name>
    <dbReference type="NCBI Taxonomy" id="415747"/>
    <lineage>
        <taxon>Bacteria</taxon>
        <taxon>Pseudomonadati</taxon>
        <taxon>Pseudomonadota</taxon>
        <taxon>Gammaproteobacteria</taxon>
        <taxon>Thiohalomonadales</taxon>
        <taxon>Thiohalomonadaceae</taxon>
        <taxon>Thiohalomonas</taxon>
    </lineage>
</organism>
<accession>A0A1G5QED1</accession>
<name>A0A1G5QED1_9GAMM</name>
<sequence>MAWIGCVSVPDAPHHVTQRGNRRQKTFFREDDYRYYIGLMAEFSAELKRKSGPTA</sequence>
<reference evidence="1 2" key="1">
    <citation type="submission" date="2016-10" db="EMBL/GenBank/DDBJ databases">
        <authorList>
            <person name="de Groot N.N."/>
        </authorList>
    </citation>
    <scope>NUCLEOTIDE SEQUENCE [LARGE SCALE GENOMIC DNA]</scope>
    <source>
        <strain evidence="1 2">HLD2</strain>
    </source>
</reference>
<dbReference type="Proteomes" id="UP000199648">
    <property type="component" value="Unassembled WGS sequence"/>
</dbReference>
<dbReference type="AlphaFoldDB" id="A0A1G5QED1"/>
<protein>
    <submittedName>
        <fullName evidence="1">Putative transposase</fullName>
    </submittedName>
</protein>
<dbReference type="GO" id="GO:0003677">
    <property type="term" value="F:DNA binding"/>
    <property type="evidence" value="ECO:0007669"/>
    <property type="project" value="InterPro"/>
</dbReference>
<dbReference type="GO" id="GO:0006313">
    <property type="term" value="P:DNA transposition"/>
    <property type="evidence" value="ECO:0007669"/>
    <property type="project" value="InterPro"/>
</dbReference>
<keyword evidence="2" id="KW-1185">Reference proteome</keyword>
<dbReference type="GO" id="GO:0004803">
    <property type="term" value="F:transposase activity"/>
    <property type="evidence" value="ECO:0007669"/>
    <property type="project" value="InterPro"/>
</dbReference>
<dbReference type="SUPFAM" id="SSF143422">
    <property type="entry name" value="Transposase IS200-like"/>
    <property type="match status" value="1"/>
</dbReference>
<proteinExistence type="predicted"/>
<dbReference type="InterPro" id="IPR036515">
    <property type="entry name" value="Transposase_17_sf"/>
</dbReference>
<evidence type="ECO:0000313" key="1">
    <source>
        <dbReference type="EMBL" id="SCZ59860.1"/>
    </source>
</evidence>
<gene>
    <name evidence="1" type="ORF">SAMN03097708_01940</name>
</gene>
<dbReference type="EMBL" id="FMWD01000005">
    <property type="protein sequence ID" value="SCZ59860.1"/>
    <property type="molecule type" value="Genomic_DNA"/>
</dbReference>
<evidence type="ECO:0000313" key="2">
    <source>
        <dbReference type="Proteomes" id="UP000199648"/>
    </source>
</evidence>
<dbReference type="STRING" id="415747.SAMN03097708_01940"/>